<evidence type="ECO:0000313" key="2">
    <source>
        <dbReference type="Proteomes" id="UP001159363"/>
    </source>
</evidence>
<evidence type="ECO:0000313" key="1">
    <source>
        <dbReference type="EMBL" id="KAJ8890601.1"/>
    </source>
</evidence>
<name>A0ABQ9I2K7_9NEOP</name>
<reference evidence="1 2" key="1">
    <citation type="submission" date="2023-02" db="EMBL/GenBank/DDBJ databases">
        <title>LHISI_Scaffold_Assembly.</title>
        <authorList>
            <person name="Stuart O.P."/>
            <person name="Cleave R."/>
            <person name="Magrath M.J.L."/>
            <person name="Mikheyev A.S."/>
        </authorList>
    </citation>
    <scope>NUCLEOTIDE SEQUENCE [LARGE SCALE GENOMIC DNA]</scope>
    <source>
        <strain evidence="1">Daus_M_001</strain>
        <tissue evidence="1">Leg muscle</tissue>
    </source>
</reference>
<keyword evidence="2" id="KW-1185">Reference proteome</keyword>
<protein>
    <submittedName>
        <fullName evidence="1">Uncharacterized protein</fullName>
    </submittedName>
</protein>
<proteinExistence type="predicted"/>
<organism evidence="1 2">
    <name type="scientific">Dryococelus australis</name>
    <dbReference type="NCBI Taxonomy" id="614101"/>
    <lineage>
        <taxon>Eukaryota</taxon>
        <taxon>Metazoa</taxon>
        <taxon>Ecdysozoa</taxon>
        <taxon>Arthropoda</taxon>
        <taxon>Hexapoda</taxon>
        <taxon>Insecta</taxon>
        <taxon>Pterygota</taxon>
        <taxon>Neoptera</taxon>
        <taxon>Polyneoptera</taxon>
        <taxon>Phasmatodea</taxon>
        <taxon>Verophasmatodea</taxon>
        <taxon>Anareolatae</taxon>
        <taxon>Phasmatidae</taxon>
        <taxon>Eurycanthinae</taxon>
        <taxon>Dryococelus</taxon>
    </lineage>
</organism>
<dbReference type="Proteomes" id="UP001159363">
    <property type="component" value="Chromosome 3"/>
</dbReference>
<comment type="caution">
    <text evidence="1">The sequence shown here is derived from an EMBL/GenBank/DDBJ whole genome shotgun (WGS) entry which is preliminary data.</text>
</comment>
<accession>A0ABQ9I2K7</accession>
<sequence>MSAYTRQKARNRIRLERAAQKQSSDTHKTPYERVKRCRERKINIKASESVNKPRTDHMRADIDCILKTHFACRSLICRTAQGRYLSNRSRLFLRRLVATAPTRQSVSKVPPDIVLQKKRNGNRWVLVSGDGLAKSKWENVRTSPKRVERVGSVHFRRPVQKSQRPSVVGQELPRACMLVSEEIWETPNSVVLRADEDEASVGMMGWREREISEKTRRRAISFGTIPICENPEATPPGIEPVSPRINKYGNVQLIENKVFTLGNFSNLMDIPMAYTSLTWRLAISVYHCAMPFLQLRRQFCLWLCHIKLRSPKCLPSAGATAAEPLACSPPTKVIWAQFPAGSLRIFACGNPAGRCLWSTDFLGDLPFPTPFHSGAPPYSLQSPSSASNCKFFINGGGRLGCALGLESPVVRAAVPHSREEGMKLSLTCCVSISCCKRQVAEFTVDKITPDSIFCLQRHV</sequence>
<gene>
    <name evidence="1" type="ORF">PR048_010110</name>
</gene>
<dbReference type="EMBL" id="JARBHB010000003">
    <property type="protein sequence ID" value="KAJ8890601.1"/>
    <property type="molecule type" value="Genomic_DNA"/>
</dbReference>